<evidence type="ECO:0000313" key="2">
    <source>
        <dbReference type="Proteomes" id="UP000799441"/>
    </source>
</evidence>
<keyword evidence="2" id="KW-1185">Reference proteome</keyword>
<dbReference type="Proteomes" id="UP000799441">
    <property type="component" value="Unassembled WGS sequence"/>
</dbReference>
<dbReference type="AlphaFoldDB" id="A0A9P4UR33"/>
<protein>
    <submittedName>
        <fullName evidence="1">Uncharacterized protein</fullName>
    </submittedName>
</protein>
<name>A0A9P4UR33_9PEZI</name>
<reference evidence="1" key="1">
    <citation type="journal article" date="2020" name="Stud. Mycol.">
        <title>101 Dothideomycetes genomes: a test case for predicting lifestyles and emergence of pathogens.</title>
        <authorList>
            <person name="Haridas S."/>
            <person name="Albert R."/>
            <person name="Binder M."/>
            <person name="Bloem J."/>
            <person name="Labutti K."/>
            <person name="Salamov A."/>
            <person name="Andreopoulos B."/>
            <person name="Baker S."/>
            <person name="Barry K."/>
            <person name="Bills G."/>
            <person name="Bluhm B."/>
            <person name="Cannon C."/>
            <person name="Castanera R."/>
            <person name="Culley D."/>
            <person name="Daum C."/>
            <person name="Ezra D."/>
            <person name="Gonzalez J."/>
            <person name="Henrissat B."/>
            <person name="Kuo A."/>
            <person name="Liang C."/>
            <person name="Lipzen A."/>
            <person name="Lutzoni F."/>
            <person name="Magnuson J."/>
            <person name="Mondo S."/>
            <person name="Nolan M."/>
            <person name="Ohm R."/>
            <person name="Pangilinan J."/>
            <person name="Park H.-J."/>
            <person name="Ramirez L."/>
            <person name="Alfaro M."/>
            <person name="Sun H."/>
            <person name="Tritt A."/>
            <person name="Yoshinaga Y."/>
            <person name="Zwiers L.-H."/>
            <person name="Turgeon B."/>
            <person name="Goodwin S."/>
            <person name="Spatafora J."/>
            <person name="Crous P."/>
            <person name="Grigoriev I."/>
        </authorList>
    </citation>
    <scope>NUCLEOTIDE SEQUENCE</scope>
    <source>
        <strain evidence="1">CBS 116435</strain>
    </source>
</reference>
<sequence>MGRGIGLEEVVVSSRPSVPRRSRARRSGGKRLSVGASYGLWPRVPMLRVWRPGTVWSEVPGSDVVICLVVVPPSCYKCCSAHTGSCSAEVSSPSDSSTVLLLLLLPLPLGAARFWQYDSWL</sequence>
<dbReference type="EMBL" id="MU003788">
    <property type="protein sequence ID" value="KAF2721665.1"/>
    <property type="molecule type" value="Genomic_DNA"/>
</dbReference>
<comment type="caution">
    <text evidence="1">The sequence shown here is derived from an EMBL/GenBank/DDBJ whole genome shotgun (WGS) entry which is preliminary data.</text>
</comment>
<evidence type="ECO:0000313" key="1">
    <source>
        <dbReference type="EMBL" id="KAF2721665.1"/>
    </source>
</evidence>
<accession>A0A9P4UR33</accession>
<proteinExistence type="predicted"/>
<gene>
    <name evidence="1" type="ORF">K431DRAFT_65766</name>
</gene>
<organism evidence="1 2">
    <name type="scientific">Polychaeton citri CBS 116435</name>
    <dbReference type="NCBI Taxonomy" id="1314669"/>
    <lineage>
        <taxon>Eukaryota</taxon>
        <taxon>Fungi</taxon>
        <taxon>Dikarya</taxon>
        <taxon>Ascomycota</taxon>
        <taxon>Pezizomycotina</taxon>
        <taxon>Dothideomycetes</taxon>
        <taxon>Dothideomycetidae</taxon>
        <taxon>Capnodiales</taxon>
        <taxon>Capnodiaceae</taxon>
        <taxon>Polychaeton</taxon>
    </lineage>
</organism>